<evidence type="ECO:0000313" key="2">
    <source>
        <dbReference type="EMBL" id="CAY79207.1"/>
    </source>
</evidence>
<feature type="chain" id="PRO_5002994079" evidence="1">
    <location>
        <begin position="24"/>
        <end position="126"/>
    </location>
</feature>
<dbReference type="HOGENOM" id="CLU_1982841_0_0_1"/>
<organism evidence="2">
    <name type="scientific">Saccharomyces cerevisiae (strain Lalvin EC1118 / Prise de mousse)</name>
    <name type="common">Baker's yeast</name>
    <dbReference type="NCBI Taxonomy" id="643680"/>
    <lineage>
        <taxon>Eukaryota</taxon>
        <taxon>Fungi</taxon>
        <taxon>Dikarya</taxon>
        <taxon>Ascomycota</taxon>
        <taxon>Saccharomycotina</taxon>
        <taxon>Saccharomycetes</taxon>
        <taxon>Saccharomycetales</taxon>
        <taxon>Saccharomycetaceae</taxon>
        <taxon>Saccharomyces</taxon>
    </lineage>
</organism>
<gene>
    <name evidence="2" type="ORF">EC1118_1E8_1409g</name>
</gene>
<dbReference type="EMBL" id="FN393067">
    <property type="protein sequence ID" value="CAY79207.1"/>
    <property type="molecule type" value="Genomic_DNA"/>
</dbReference>
<dbReference type="AlphaFoldDB" id="C8Z741"/>
<accession>C8Z741</accession>
<keyword evidence="1" id="KW-0732">Signal</keyword>
<feature type="signal peptide" evidence="1">
    <location>
        <begin position="1"/>
        <end position="23"/>
    </location>
</feature>
<evidence type="ECO:0000256" key="1">
    <source>
        <dbReference type="SAM" id="SignalP"/>
    </source>
</evidence>
<dbReference type="SMR" id="C8Z741"/>
<proteinExistence type="predicted"/>
<name>C8Z741_YEAS8</name>
<reference evidence="2" key="1">
    <citation type="journal article" date="2009" name="Proc. Natl. Acad. Sci. U.S.A.">
        <title>Eukaryote-to-eukaryote gene transfer events revealed by the genome sequence of the wine yeast Saccharomyces cerevisiae EC1118.</title>
        <authorList>
            <person name="Novo M."/>
            <person name="Bigey F."/>
            <person name="Beyne E."/>
            <person name="Galeote V."/>
            <person name="Gavory F."/>
            <person name="Mallet S."/>
            <person name="Cambot B."/>
            <person name="Legras J.L."/>
            <person name="Wincker P."/>
            <person name="Casaregola S."/>
            <person name="Dequin S."/>
        </authorList>
    </citation>
    <scope>NUCLEOTIDE SEQUENCE [LARGE SCALE GENOMIC DNA]</scope>
    <source>
        <strain evidence="2">Lalvin EC1118</strain>
        <strain>Lalvin EC1118 / Prise de mousse</strain>
    </source>
</reference>
<protein>
    <submittedName>
        <fullName evidence="2">EC1118_1E8_1409p</fullName>
    </submittedName>
</protein>
<sequence length="126" mass="14348">MYYFSRVAARTFCCCIFFCLATAYSRPDRNPRKIEKKDKKFFGASKNTNPANAMGNLFKAPTIEYVVEEVTRTHQPEQYDIPTDMSPLMTIAASESADKFTDKFFVDQSSIMKEKTSSKGNARTLL</sequence>